<organism evidence="2">
    <name type="scientific">Siphoviridae sp. ctbvd11</name>
    <dbReference type="NCBI Taxonomy" id="2825567"/>
    <lineage>
        <taxon>Viruses</taxon>
        <taxon>Duplodnaviria</taxon>
        <taxon>Heunggongvirae</taxon>
        <taxon>Uroviricota</taxon>
        <taxon>Caudoviricetes</taxon>
    </lineage>
</organism>
<reference evidence="2" key="1">
    <citation type="journal article" date="2021" name="Proc. Natl. Acad. Sci. U.S.A.">
        <title>A Catalog of Tens of Thousands of Viruses from Human Metagenomes Reveals Hidden Associations with Chronic Diseases.</title>
        <authorList>
            <person name="Tisza M.J."/>
            <person name="Buck C.B."/>
        </authorList>
    </citation>
    <scope>NUCLEOTIDE SEQUENCE</scope>
    <source>
        <strain evidence="2">Ctbvd11</strain>
    </source>
</reference>
<dbReference type="EMBL" id="BK015636">
    <property type="protein sequence ID" value="DAE17091.1"/>
    <property type="molecule type" value="Genomic_DNA"/>
</dbReference>
<keyword evidence="1" id="KW-1133">Transmembrane helix</keyword>
<name>A0A8S5QDZ6_9CAUD</name>
<keyword evidence="1" id="KW-0472">Membrane</keyword>
<protein>
    <submittedName>
        <fullName evidence="2">Uncharacterized protein</fullName>
    </submittedName>
</protein>
<feature type="transmembrane region" description="Helical" evidence="1">
    <location>
        <begin position="6"/>
        <end position="27"/>
    </location>
</feature>
<accession>A0A8S5QDZ6</accession>
<sequence>MSSRLILLFSIILCQKTCVIRFFIVFLQRK</sequence>
<evidence type="ECO:0000313" key="2">
    <source>
        <dbReference type="EMBL" id="DAE17091.1"/>
    </source>
</evidence>
<proteinExistence type="predicted"/>
<keyword evidence="1" id="KW-0812">Transmembrane</keyword>
<evidence type="ECO:0000256" key="1">
    <source>
        <dbReference type="SAM" id="Phobius"/>
    </source>
</evidence>